<protein>
    <recommendedName>
        <fullName evidence="9">Histidinol-phosphate aminotransferase</fullName>
        <ecNumber evidence="9">2.6.1.9</ecNumber>
    </recommendedName>
    <alternativeName>
        <fullName evidence="9">Imidazole acetol-phosphate transaminase</fullName>
    </alternativeName>
</protein>
<evidence type="ECO:0000256" key="4">
    <source>
        <dbReference type="ARBA" id="ARBA00011738"/>
    </source>
</evidence>
<keyword evidence="6 9" id="KW-0808">Transferase</keyword>
<dbReference type="Gene3D" id="3.90.1150.10">
    <property type="entry name" value="Aspartate Aminotransferase, domain 1"/>
    <property type="match status" value="1"/>
</dbReference>
<dbReference type="InterPro" id="IPR004839">
    <property type="entry name" value="Aminotransferase_I/II_large"/>
</dbReference>
<gene>
    <name evidence="9" type="primary">hisC</name>
    <name evidence="11" type="ORF">ENV62_00815</name>
</gene>
<dbReference type="InterPro" id="IPR015422">
    <property type="entry name" value="PyrdxlP-dep_Trfase_small"/>
</dbReference>
<dbReference type="PANTHER" id="PTHR43643">
    <property type="entry name" value="HISTIDINOL-PHOSPHATE AMINOTRANSFERASE 2"/>
    <property type="match status" value="1"/>
</dbReference>
<dbReference type="HAMAP" id="MF_01023">
    <property type="entry name" value="HisC_aminotrans_2"/>
    <property type="match status" value="1"/>
</dbReference>
<dbReference type="Gene3D" id="3.40.640.10">
    <property type="entry name" value="Type I PLP-dependent aspartate aminotransferase-like (Major domain)"/>
    <property type="match status" value="1"/>
</dbReference>
<dbReference type="GO" id="GO:0000105">
    <property type="term" value="P:L-histidine biosynthetic process"/>
    <property type="evidence" value="ECO:0007669"/>
    <property type="project" value="UniProtKB-UniRule"/>
</dbReference>
<evidence type="ECO:0000256" key="6">
    <source>
        <dbReference type="ARBA" id="ARBA00022679"/>
    </source>
</evidence>
<comment type="subunit">
    <text evidence="4 9">Homodimer.</text>
</comment>
<comment type="caution">
    <text evidence="11">The sequence shown here is derived from an EMBL/GenBank/DDBJ whole genome shotgun (WGS) entry which is preliminary data.</text>
</comment>
<evidence type="ECO:0000256" key="2">
    <source>
        <dbReference type="ARBA" id="ARBA00005011"/>
    </source>
</evidence>
<feature type="domain" description="Aminotransferase class I/classII large" evidence="10">
    <location>
        <begin position="39"/>
        <end position="363"/>
    </location>
</feature>
<comment type="catalytic activity">
    <reaction evidence="8 9">
        <text>L-histidinol phosphate + 2-oxoglutarate = 3-(imidazol-4-yl)-2-oxopropyl phosphate + L-glutamate</text>
        <dbReference type="Rhea" id="RHEA:23744"/>
        <dbReference type="ChEBI" id="CHEBI:16810"/>
        <dbReference type="ChEBI" id="CHEBI:29985"/>
        <dbReference type="ChEBI" id="CHEBI:57766"/>
        <dbReference type="ChEBI" id="CHEBI:57980"/>
        <dbReference type="EC" id="2.6.1.9"/>
    </reaction>
</comment>
<dbReference type="PANTHER" id="PTHR43643:SF3">
    <property type="entry name" value="HISTIDINOL-PHOSPHATE AMINOTRANSFERASE"/>
    <property type="match status" value="1"/>
</dbReference>
<dbReference type="InterPro" id="IPR015421">
    <property type="entry name" value="PyrdxlP-dep_Trfase_major"/>
</dbReference>
<dbReference type="GO" id="GO:0030170">
    <property type="term" value="F:pyridoxal phosphate binding"/>
    <property type="evidence" value="ECO:0007669"/>
    <property type="project" value="InterPro"/>
</dbReference>
<comment type="cofactor">
    <cofactor evidence="1 9">
        <name>pyridoxal 5'-phosphate</name>
        <dbReference type="ChEBI" id="CHEBI:597326"/>
    </cofactor>
</comment>
<keyword evidence="7 9" id="KW-0663">Pyridoxal phosphate</keyword>
<organism evidence="11">
    <name type="scientific">Desulfobacca acetoxidans</name>
    <dbReference type="NCBI Taxonomy" id="60893"/>
    <lineage>
        <taxon>Bacteria</taxon>
        <taxon>Pseudomonadati</taxon>
        <taxon>Thermodesulfobacteriota</taxon>
        <taxon>Desulfobaccia</taxon>
        <taxon>Desulfobaccales</taxon>
        <taxon>Desulfobaccaceae</taxon>
        <taxon>Desulfobacca</taxon>
    </lineage>
</organism>
<dbReference type="AlphaFoldDB" id="A0A7C3WG56"/>
<dbReference type="NCBIfam" id="TIGR01141">
    <property type="entry name" value="hisC"/>
    <property type="match status" value="1"/>
</dbReference>
<evidence type="ECO:0000256" key="7">
    <source>
        <dbReference type="ARBA" id="ARBA00022898"/>
    </source>
</evidence>
<dbReference type="InterPro" id="IPR015424">
    <property type="entry name" value="PyrdxlP-dep_Trfase"/>
</dbReference>
<dbReference type="EMBL" id="DTHB01000014">
    <property type="protein sequence ID" value="HGB13769.1"/>
    <property type="molecule type" value="Genomic_DNA"/>
</dbReference>
<reference evidence="11" key="1">
    <citation type="journal article" date="2020" name="mSystems">
        <title>Genome- and Community-Level Interaction Insights into Carbon Utilization and Element Cycling Functions of Hydrothermarchaeota in Hydrothermal Sediment.</title>
        <authorList>
            <person name="Zhou Z."/>
            <person name="Liu Y."/>
            <person name="Xu W."/>
            <person name="Pan J."/>
            <person name="Luo Z.H."/>
            <person name="Li M."/>
        </authorList>
    </citation>
    <scope>NUCLEOTIDE SEQUENCE [LARGE SCALE GENOMIC DNA]</scope>
    <source>
        <strain evidence="11">SpSt-776</strain>
    </source>
</reference>
<evidence type="ECO:0000256" key="9">
    <source>
        <dbReference type="HAMAP-Rule" id="MF_01023"/>
    </source>
</evidence>
<dbReference type="EC" id="2.6.1.9" evidence="9"/>
<dbReference type="InterPro" id="IPR005861">
    <property type="entry name" value="HisP_aminotrans"/>
</dbReference>
<dbReference type="SUPFAM" id="SSF53383">
    <property type="entry name" value="PLP-dependent transferases"/>
    <property type="match status" value="1"/>
</dbReference>
<evidence type="ECO:0000256" key="1">
    <source>
        <dbReference type="ARBA" id="ARBA00001933"/>
    </source>
</evidence>
<dbReference type="CDD" id="cd00609">
    <property type="entry name" value="AAT_like"/>
    <property type="match status" value="1"/>
</dbReference>
<name>A0A7C3WG56_9BACT</name>
<comment type="pathway">
    <text evidence="2 9">Amino-acid biosynthesis; L-histidine biosynthesis; L-histidine from 5-phospho-alpha-D-ribose 1-diphosphate: step 7/9.</text>
</comment>
<evidence type="ECO:0000256" key="3">
    <source>
        <dbReference type="ARBA" id="ARBA00007970"/>
    </source>
</evidence>
<evidence type="ECO:0000313" key="11">
    <source>
        <dbReference type="EMBL" id="HGB13769.1"/>
    </source>
</evidence>
<keyword evidence="5 9" id="KW-0032">Aminotransferase</keyword>
<dbReference type="PROSITE" id="PS00599">
    <property type="entry name" value="AA_TRANSFER_CLASS_2"/>
    <property type="match status" value="1"/>
</dbReference>
<sequence length="370" mass="40799">MAQTAVGITSLIQPHLSRLTPYQAGKPLEELTRELGLTDAIKLASNENPLGPSPLALAAIQAELPNLHRYPDSHAYYLKEELSRHLNVKPEQLVLGNGSDEILDLLIRTLVSPGDEVVSAAHTFLMYGLLTQAGGGVYRPVPLKNKRLDLPAVAQAVTPKTKVILLNNPNNPTGTVFHRDEWEAFLAALPPTVTVVLDEAYIEFADDPEVPQGLDYLAEDRLLVGLRTFSKAYGLAGLRVGYGYGPSELMDFINRLRLPFNVNRLAQAGARAALKDGEFLQRTRKLVSEGRAFLCRELSRLGLEYVPSQANFILIGVPRPGQEVYQAMLKEGVIVRAMDAYGFPECIRVNVGRPEENERFLKTLKKVLGL</sequence>
<dbReference type="UniPathway" id="UPA00031">
    <property type="reaction ID" value="UER00012"/>
</dbReference>
<keyword evidence="9" id="KW-0368">Histidine biosynthesis</keyword>
<feature type="modified residue" description="N6-(pyridoxal phosphate)lysine" evidence="9">
    <location>
        <position position="231"/>
    </location>
</feature>
<dbReference type="InterPro" id="IPR001917">
    <property type="entry name" value="Aminotrans_II_pyridoxalP_BS"/>
</dbReference>
<evidence type="ECO:0000259" key="10">
    <source>
        <dbReference type="Pfam" id="PF00155"/>
    </source>
</evidence>
<dbReference type="InterPro" id="IPR050106">
    <property type="entry name" value="HistidinolP_aminotransfase"/>
</dbReference>
<evidence type="ECO:0000256" key="8">
    <source>
        <dbReference type="ARBA" id="ARBA00047481"/>
    </source>
</evidence>
<dbReference type="GO" id="GO:0004400">
    <property type="term" value="F:histidinol-phosphate transaminase activity"/>
    <property type="evidence" value="ECO:0007669"/>
    <property type="project" value="UniProtKB-UniRule"/>
</dbReference>
<proteinExistence type="inferred from homology"/>
<keyword evidence="9" id="KW-0028">Amino-acid biosynthesis</keyword>
<evidence type="ECO:0000256" key="5">
    <source>
        <dbReference type="ARBA" id="ARBA00022576"/>
    </source>
</evidence>
<accession>A0A7C3WG56</accession>
<comment type="similarity">
    <text evidence="3 9">Belongs to the class-II pyridoxal-phosphate-dependent aminotransferase family. Histidinol-phosphate aminotransferase subfamily.</text>
</comment>
<dbReference type="Pfam" id="PF00155">
    <property type="entry name" value="Aminotran_1_2"/>
    <property type="match status" value="1"/>
</dbReference>